<sequence length="167" mass="17495">LSARLRALARTHDVSVFMVLQAALAALLTRLGAGTDIPIGSPVAGRDDAALDDLVGFFVNTLVLRTDTSGDPAFAELLARVREANLAAYENSDLPFEYLVEIANPARSMSRHPLFQVMLAYQSGAGPRLAMEGLAAEREPVAAPGGKFDLALEFRDPGQSAAGSGGG</sequence>
<dbReference type="EMBL" id="JBHTHR010001670">
    <property type="protein sequence ID" value="MFD0804441.1"/>
    <property type="molecule type" value="Genomic_DNA"/>
</dbReference>
<evidence type="ECO:0000313" key="2">
    <source>
        <dbReference type="EMBL" id="MFD0804441.1"/>
    </source>
</evidence>
<reference evidence="3" key="1">
    <citation type="journal article" date="2019" name="Int. J. Syst. Evol. Microbiol.">
        <title>The Global Catalogue of Microorganisms (GCM) 10K type strain sequencing project: providing services to taxonomists for standard genome sequencing and annotation.</title>
        <authorList>
            <consortium name="The Broad Institute Genomics Platform"/>
            <consortium name="The Broad Institute Genome Sequencing Center for Infectious Disease"/>
            <person name="Wu L."/>
            <person name="Ma J."/>
        </authorList>
    </citation>
    <scope>NUCLEOTIDE SEQUENCE [LARGE SCALE GENOMIC DNA]</scope>
    <source>
        <strain evidence="3">CCUG 63369</strain>
    </source>
</reference>
<dbReference type="PANTHER" id="PTHR45527">
    <property type="entry name" value="NONRIBOSOMAL PEPTIDE SYNTHETASE"/>
    <property type="match status" value="1"/>
</dbReference>
<dbReference type="InterPro" id="IPR001242">
    <property type="entry name" value="Condensation_dom"/>
</dbReference>
<feature type="non-terminal residue" evidence="2">
    <location>
        <position position="1"/>
    </location>
</feature>
<dbReference type="Proteomes" id="UP001596956">
    <property type="component" value="Unassembled WGS sequence"/>
</dbReference>
<dbReference type="Gene3D" id="3.30.559.30">
    <property type="entry name" value="Nonribosomal peptide synthetase, condensation domain"/>
    <property type="match status" value="1"/>
</dbReference>
<dbReference type="SUPFAM" id="SSF52777">
    <property type="entry name" value="CoA-dependent acyltransferases"/>
    <property type="match status" value="1"/>
</dbReference>
<feature type="non-terminal residue" evidence="2">
    <location>
        <position position="167"/>
    </location>
</feature>
<comment type="caution">
    <text evidence="2">The sequence shown here is derived from an EMBL/GenBank/DDBJ whole genome shotgun (WGS) entry which is preliminary data.</text>
</comment>
<feature type="domain" description="Condensation" evidence="1">
    <location>
        <begin position="3"/>
        <end position="125"/>
    </location>
</feature>
<name>A0ABW3BNN9_9ACTN</name>
<gene>
    <name evidence="2" type="ORF">ACFQZU_24410</name>
</gene>
<keyword evidence="3" id="KW-1185">Reference proteome</keyword>
<protein>
    <submittedName>
        <fullName evidence="2">Condensation domain-containing protein</fullName>
    </submittedName>
</protein>
<dbReference type="Pfam" id="PF00668">
    <property type="entry name" value="Condensation"/>
    <property type="match status" value="1"/>
</dbReference>
<organism evidence="2 3">
    <name type="scientific">Streptomonospora algeriensis</name>
    <dbReference type="NCBI Taxonomy" id="995084"/>
    <lineage>
        <taxon>Bacteria</taxon>
        <taxon>Bacillati</taxon>
        <taxon>Actinomycetota</taxon>
        <taxon>Actinomycetes</taxon>
        <taxon>Streptosporangiales</taxon>
        <taxon>Nocardiopsidaceae</taxon>
        <taxon>Streptomonospora</taxon>
    </lineage>
</organism>
<dbReference type="Gene3D" id="3.30.559.10">
    <property type="entry name" value="Chloramphenicol acetyltransferase-like domain"/>
    <property type="match status" value="1"/>
</dbReference>
<dbReference type="PANTHER" id="PTHR45527:SF1">
    <property type="entry name" value="FATTY ACID SYNTHASE"/>
    <property type="match status" value="1"/>
</dbReference>
<proteinExistence type="predicted"/>
<evidence type="ECO:0000313" key="3">
    <source>
        <dbReference type="Proteomes" id="UP001596956"/>
    </source>
</evidence>
<dbReference type="InterPro" id="IPR023213">
    <property type="entry name" value="CAT-like_dom_sf"/>
</dbReference>
<evidence type="ECO:0000259" key="1">
    <source>
        <dbReference type="Pfam" id="PF00668"/>
    </source>
</evidence>
<accession>A0ABW3BNN9</accession>